<reference evidence="2 3" key="1">
    <citation type="submission" date="2018-05" db="EMBL/GenBank/DDBJ databases">
        <title>Whole genome sequencing for identification of molecular markers to develop diagnostic detection tools for the regulated plant pathogen Lachnellula willkommii.</title>
        <authorList>
            <person name="Giroux E."/>
            <person name="Bilodeau G."/>
        </authorList>
    </citation>
    <scope>NUCLEOTIDE SEQUENCE [LARGE SCALE GENOMIC DNA]</scope>
    <source>
        <strain evidence="2 3">CBS 203.66</strain>
    </source>
</reference>
<sequence length="104" mass="11592">MASLFDTTRNFSFYAPPVAWVIAFIPTLAIISKTFDNRSPRTYVKSLEADQTLDKAARAQSNGFENVGLFASAVGAGNLSGRSVRCIWRPAWGIMCFMLRIRVR</sequence>
<comment type="caution">
    <text evidence="2">The sequence shown here is derived from an EMBL/GenBank/DDBJ whole genome shotgun (WGS) entry which is preliminary data.</text>
</comment>
<evidence type="ECO:0000313" key="3">
    <source>
        <dbReference type="Proteomes" id="UP000469559"/>
    </source>
</evidence>
<accession>A0A8T9AZ33</accession>
<protein>
    <submittedName>
        <fullName evidence="2">Uncharacterized protein</fullName>
    </submittedName>
</protein>
<keyword evidence="1" id="KW-0472">Membrane</keyword>
<dbReference type="GO" id="GO:0016020">
    <property type="term" value="C:membrane"/>
    <property type="evidence" value="ECO:0007669"/>
    <property type="project" value="UniProtKB-SubCell"/>
</dbReference>
<keyword evidence="1" id="KW-1133">Transmembrane helix</keyword>
<name>A0A8T9AZ33_9HELO</name>
<keyword evidence="3" id="KW-1185">Reference proteome</keyword>
<evidence type="ECO:0000313" key="2">
    <source>
        <dbReference type="EMBL" id="TVY12990.1"/>
    </source>
</evidence>
<gene>
    <name evidence="2" type="ORF">LARI1_G008445</name>
</gene>
<organism evidence="2 3">
    <name type="scientific">Lachnellula arida</name>
    <dbReference type="NCBI Taxonomy" id="1316785"/>
    <lineage>
        <taxon>Eukaryota</taxon>
        <taxon>Fungi</taxon>
        <taxon>Dikarya</taxon>
        <taxon>Ascomycota</taxon>
        <taxon>Pezizomycotina</taxon>
        <taxon>Leotiomycetes</taxon>
        <taxon>Helotiales</taxon>
        <taxon>Lachnaceae</taxon>
        <taxon>Lachnellula</taxon>
    </lineage>
</organism>
<evidence type="ECO:0000256" key="1">
    <source>
        <dbReference type="SAM" id="Phobius"/>
    </source>
</evidence>
<dbReference type="Proteomes" id="UP000469559">
    <property type="component" value="Unassembled WGS sequence"/>
</dbReference>
<proteinExistence type="predicted"/>
<feature type="transmembrane region" description="Helical" evidence="1">
    <location>
        <begin position="12"/>
        <end position="31"/>
    </location>
</feature>
<dbReference type="AlphaFoldDB" id="A0A8T9AZ33"/>
<keyword evidence="1" id="KW-0812">Transmembrane</keyword>
<dbReference type="OrthoDB" id="2122304at2759"/>
<dbReference type="SUPFAM" id="SSF161084">
    <property type="entry name" value="MAPEG domain-like"/>
    <property type="match status" value="1"/>
</dbReference>
<dbReference type="InterPro" id="IPR023352">
    <property type="entry name" value="MAPEG-like_dom_sf"/>
</dbReference>
<dbReference type="EMBL" id="QGMF01001166">
    <property type="protein sequence ID" value="TVY12990.1"/>
    <property type="molecule type" value="Genomic_DNA"/>
</dbReference>